<evidence type="ECO:0000313" key="6">
    <source>
        <dbReference type="Proteomes" id="UP000236724"/>
    </source>
</evidence>
<dbReference type="Proteomes" id="UP000236724">
    <property type="component" value="Unassembled WGS sequence"/>
</dbReference>
<keyword evidence="3" id="KW-0812">Transmembrane</keyword>
<keyword evidence="3" id="KW-1133">Transmembrane helix</keyword>
<dbReference type="CDD" id="cd00254">
    <property type="entry name" value="LT-like"/>
    <property type="match status" value="1"/>
</dbReference>
<dbReference type="InterPro" id="IPR023346">
    <property type="entry name" value="Lysozyme-like_dom_sf"/>
</dbReference>
<evidence type="ECO:0000256" key="2">
    <source>
        <dbReference type="SAM" id="MobiDB-lite"/>
    </source>
</evidence>
<evidence type="ECO:0000259" key="4">
    <source>
        <dbReference type="Pfam" id="PF01464"/>
    </source>
</evidence>
<dbReference type="SUPFAM" id="SSF53955">
    <property type="entry name" value="Lysozyme-like"/>
    <property type="match status" value="1"/>
</dbReference>
<dbReference type="EMBL" id="FMSV02000136">
    <property type="protein sequence ID" value="SEH04958.1"/>
    <property type="molecule type" value="Genomic_DNA"/>
</dbReference>
<feature type="region of interest" description="Disordered" evidence="2">
    <location>
        <begin position="1"/>
        <end position="27"/>
    </location>
</feature>
<name>A0A1H6F468_9GAMM</name>
<dbReference type="GO" id="GO:0016829">
    <property type="term" value="F:lyase activity"/>
    <property type="evidence" value="ECO:0007669"/>
    <property type="project" value="UniProtKB-KW"/>
</dbReference>
<keyword evidence="3" id="KW-0472">Membrane</keyword>
<dbReference type="EC" id="4.2.2.-" evidence="5"/>
<feature type="transmembrane region" description="Helical" evidence="3">
    <location>
        <begin position="43"/>
        <end position="65"/>
    </location>
</feature>
<dbReference type="PANTHER" id="PTHR37423:SF2">
    <property type="entry name" value="MEMBRANE-BOUND LYTIC MUREIN TRANSGLYCOSYLASE C"/>
    <property type="match status" value="1"/>
</dbReference>
<dbReference type="InterPro" id="IPR008258">
    <property type="entry name" value="Transglycosylase_SLT_dom_1"/>
</dbReference>
<gene>
    <name evidence="5" type="primary">slt_2</name>
    <name evidence="5" type="ORF">MBHS_00811</name>
</gene>
<dbReference type="AlphaFoldDB" id="A0A1H6F468"/>
<dbReference type="Pfam" id="PF01464">
    <property type="entry name" value="SLT"/>
    <property type="match status" value="1"/>
</dbReference>
<organism evidence="5 6">
    <name type="scientific">Candidatus Venteria ishoeyi</name>
    <dbReference type="NCBI Taxonomy" id="1899563"/>
    <lineage>
        <taxon>Bacteria</taxon>
        <taxon>Pseudomonadati</taxon>
        <taxon>Pseudomonadota</taxon>
        <taxon>Gammaproteobacteria</taxon>
        <taxon>Thiotrichales</taxon>
        <taxon>Thiotrichaceae</taxon>
        <taxon>Venteria</taxon>
    </lineage>
</organism>
<keyword evidence="5" id="KW-0456">Lyase</keyword>
<proteinExistence type="inferred from homology"/>
<dbReference type="OrthoDB" id="92254at2"/>
<feature type="domain" description="Transglycosylase SLT" evidence="4">
    <location>
        <begin position="78"/>
        <end position="182"/>
    </location>
</feature>
<evidence type="ECO:0000256" key="1">
    <source>
        <dbReference type="ARBA" id="ARBA00007734"/>
    </source>
</evidence>
<feature type="compositionally biased region" description="Polar residues" evidence="2">
    <location>
        <begin position="1"/>
        <end position="14"/>
    </location>
</feature>
<keyword evidence="6" id="KW-1185">Reference proteome</keyword>
<dbReference type="RefSeq" id="WP_103918954.1">
    <property type="nucleotide sequence ID" value="NZ_FMSV02000136.1"/>
</dbReference>
<protein>
    <submittedName>
        <fullName evidence="5">Soluble lytic murein transglycosylase</fullName>
        <ecNumber evidence="5">4.2.2.-</ecNumber>
    </submittedName>
</protein>
<reference evidence="5 6" key="1">
    <citation type="submission" date="2016-10" db="EMBL/GenBank/DDBJ databases">
        <authorList>
            <person name="de Groot N.N."/>
        </authorList>
    </citation>
    <scope>NUCLEOTIDE SEQUENCE [LARGE SCALE GENOMIC DNA]</scope>
    <source>
        <strain evidence="5">MBHS1</strain>
    </source>
</reference>
<dbReference type="PANTHER" id="PTHR37423">
    <property type="entry name" value="SOLUBLE LYTIC MUREIN TRANSGLYCOSYLASE-RELATED"/>
    <property type="match status" value="1"/>
</dbReference>
<sequence>MAEIDASQQNQPVTPATPPPAGDGIDEISSGFEKKKPGLLVRLFRQLLIFFVLAYLVLFAGYYYISLQKDDLQQRAAFYAKKYEIDTLLFHALITQESHWNPWAYSSAGAAGLTQLMPETAKSVCGLSTKERFQSEKNLDCGAKYFAQQLRRFKSVKLALAAYNAGPTRVAKLGRIPRIPETQHYVKRVFTHWQQAQKQQAAP</sequence>
<dbReference type="Gene3D" id="1.10.530.10">
    <property type="match status" value="1"/>
</dbReference>
<evidence type="ECO:0000313" key="5">
    <source>
        <dbReference type="EMBL" id="SEH04958.1"/>
    </source>
</evidence>
<evidence type="ECO:0000256" key="3">
    <source>
        <dbReference type="SAM" id="Phobius"/>
    </source>
</evidence>
<comment type="similarity">
    <text evidence="1">Belongs to the transglycosylase Slt family.</text>
</comment>
<accession>A0A1H6F468</accession>